<dbReference type="PANTHER" id="PTHR48025">
    <property type="entry name" value="OS02G0815200 PROTEIN"/>
    <property type="match status" value="1"/>
</dbReference>
<evidence type="ECO:0000259" key="3">
    <source>
        <dbReference type="PROSITE" id="PS50102"/>
    </source>
</evidence>
<protein>
    <submittedName>
        <fullName evidence="4">RNA recognition motif. (A.k.a. RRM, RBD, or RNP domain)</fullName>
    </submittedName>
</protein>
<dbReference type="STRING" id="115783.SAMN02745119_00569"/>
<feature type="region of interest" description="Disordered" evidence="2">
    <location>
        <begin position="79"/>
        <end position="109"/>
    </location>
</feature>
<dbReference type="PROSITE" id="PS50102">
    <property type="entry name" value="RRM"/>
    <property type="match status" value="1"/>
</dbReference>
<feature type="domain" description="RRM" evidence="3">
    <location>
        <begin position="3"/>
        <end position="81"/>
    </location>
</feature>
<dbReference type="OrthoDB" id="9798855at2"/>
<evidence type="ECO:0000256" key="1">
    <source>
        <dbReference type="ARBA" id="ARBA00022884"/>
    </source>
</evidence>
<keyword evidence="5" id="KW-1185">Reference proteome</keyword>
<name>A0A1T4KIB2_9BACT</name>
<evidence type="ECO:0000313" key="5">
    <source>
        <dbReference type="Proteomes" id="UP000190102"/>
    </source>
</evidence>
<dbReference type="RefSeq" id="WP_078788853.1">
    <property type="nucleotide sequence ID" value="NZ_FUWR01000001.1"/>
</dbReference>
<reference evidence="5" key="1">
    <citation type="submission" date="2017-02" db="EMBL/GenBank/DDBJ databases">
        <authorList>
            <person name="Varghese N."/>
            <person name="Submissions S."/>
        </authorList>
    </citation>
    <scope>NUCLEOTIDE SEQUENCE [LARGE SCALE GENOMIC DNA]</scope>
    <source>
        <strain evidence="5">ATCC BAA-34</strain>
    </source>
</reference>
<dbReference type="Pfam" id="PF00076">
    <property type="entry name" value="RRM_1"/>
    <property type="match status" value="1"/>
</dbReference>
<evidence type="ECO:0000256" key="2">
    <source>
        <dbReference type="SAM" id="MobiDB-lite"/>
    </source>
</evidence>
<dbReference type="InterPro" id="IPR012677">
    <property type="entry name" value="Nucleotide-bd_a/b_plait_sf"/>
</dbReference>
<dbReference type="PANTHER" id="PTHR48025:SF1">
    <property type="entry name" value="RRM DOMAIN-CONTAINING PROTEIN"/>
    <property type="match status" value="1"/>
</dbReference>
<dbReference type="InterPro" id="IPR050502">
    <property type="entry name" value="Euk_RNA-bind_prot"/>
</dbReference>
<dbReference type="EMBL" id="FUWR01000001">
    <property type="protein sequence ID" value="SJZ42115.1"/>
    <property type="molecule type" value="Genomic_DNA"/>
</dbReference>
<dbReference type="SUPFAM" id="SSF54928">
    <property type="entry name" value="RNA-binding domain, RBD"/>
    <property type="match status" value="1"/>
</dbReference>
<dbReference type="Gene3D" id="3.30.70.330">
    <property type="match status" value="1"/>
</dbReference>
<dbReference type="AlphaFoldDB" id="A0A1T4KIB2"/>
<proteinExistence type="predicted"/>
<accession>A0A1T4KIB2</accession>
<sequence length="109" mass="11982">MAKELYVGHLPYEATTEDLRRMFSVAGTVTSVHIITDPETGKSKGCGYVRMADEEQLKEAIECLDGALMENRVITVSIANPQKAHEKPLTRGAGNTQPGSRRARARQKP</sequence>
<evidence type="ECO:0000313" key="4">
    <source>
        <dbReference type="EMBL" id="SJZ42115.1"/>
    </source>
</evidence>
<keyword evidence="1" id="KW-0694">RNA-binding</keyword>
<dbReference type="InterPro" id="IPR035979">
    <property type="entry name" value="RBD_domain_sf"/>
</dbReference>
<organism evidence="4 5">
    <name type="scientific">Trichlorobacter thiogenes</name>
    <dbReference type="NCBI Taxonomy" id="115783"/>
    <lineage>
        <taxon>Bacteria</taxon>
        <taxon>Pseudomonadati</taxon>
        <taxon>Thermodesulfobacteriota</taxon>
        <taxon>Desulfuromonadia</taxon>
        <taxon>Geobacterales</taxon>
        <taxon>Geobacteraceae</taxon>
        <taxon>Trichlorobacter</taxon>
    </lineage>
</organism>
<gene>
    <name evidence="4" type="ORF">SAMN02745119_00569</name>
</gene>
<dbReference type="Proteomes" id="UP000190102">
    <property type="component" value="Unassembled WGS sequence"/>
</dbReference>
<dbReference type="InterPro" id="IPR000504">
    <property type="entry name" value="RRM_dom"/>
</dbReference>
<dbReference type="GO" id="GO:0003729">
    <property type="term" value="F:mRNA binding"/>
    <property type="evidence" value="ECO:0007669"/>
    <property type="project" value="TreeGrafter"/>
</dbReference>
<dbReference type="SMART" id="SM00360">
    <property type="entry name" value="RRM"/>
    <property type="match status" value="1"/>
</dbReference>